<name>A0A143WNH0_TREPR</name>
<organism evidence="5 6">
    <name type="scientific">Tremblaya princeps</name>
    <dbReference type="NCBI Taxonomy" id="189385"/>
    <lineage>
        <taxon>Bacteria</taxon>
        <taxon>Pseudomonadati</taxon>
        <taxon>Pseudomonadota</taxon>
        <taxon>Betaproteobacteria</taxon>
        <taxon>Candidatus Tremblayella</taxon>
    </lineage>
</organism>
<dbReference type="EMBL" id="LN999011">
    <property type="protein sequence ID" value="CUX76747.1"/>
    <property type="molecule type" value="Genomic_DNA"/>
</dbReference>
<dbReference type="InterPro" id="IPR005484">
    <property type="entry name" value="Ribosomal_uL18_bac/plant/anim"/>
</dbReference>
<evidence type="ECO:0000313" key="5">
    <source>
        <dbReference type="EMBL" id="CUX76747.1"/>
    </source>
</evidence>
<gene>
    <name evidence="5" type="primary">rplR</name>
    <name evidence="5" type="ORF">MHIR_TP00126</name>
</gene>
<dbReference type="PATRIC" id="fig|189385.8.peg.134"/>
<evidence type="ECO:0000256" key="4">
    <source>
        <dbReference type="SAM" id="Phobius"/>
    </source>
</evidence>
<dbReference type="GO" id="GO:0006412">
    <property type="term" value="P:translation"/>
    <property type="evidence" value="ECO:0007669"/>
    <property type="project" value="InterPro"/>
</dbReference>
<feature type="transmembrane region" description="Helical" evidence="4">
    <location>
        <begin position="57"/>
        <end position="79"/>
    </location>
</feature>
<keyword evidence="4" id="KW-0472">Membrane</keyword>
<evidence type="ECO:0000256" key="3">
    <source>
        <dbReference type="ARBA" id="ARBA00023274"/>
    </source>
</evidence>
<dbReference type="Pfam" id="PF00861">
    <property type="entry name" value="Ribosomal_L18p"/>
    <property type="match status" value="1"/>
</dbReference>
<keyword evidence="4" id="KW-0812">Transmembrane</keyword>
<dbReference type="GO" id="GO:1990904">
    <property type="term" value="C:ribonucleoprotein complex"/>
    <property type="evidence" value="ECO:0007669"/>
    <property type="project" value="UniProtKB-KW"/>
</dbReference>
<accession>A0A143WNH0</accession>
<dbReference type="GO" id="GO:0005840">
    <property type="term" value="C:ribosome"/>
    <property type="evidence" value="ECO:0007669"/>
    <property type="project" value="UniProtKB-KW"/>
</dbReference>
<proteinExistence type="inferred from homology"/>
<keyword evidence="3" id="KW-0687">Ribonucleoprotein</keyword>
<feature type="transmembrane region" description="Helical" evidence="4">
    <location>
        <begin position="25"/>
        <end position="45"/>
    </location>
</feature>
<dbReference type="Proteomes" id="UP000075242">
    <property type="component" value="Chromosome I"/>
</dbReference>
<protein>
    <submittedName>
        <fullName evidence="5">50S ribosomal protein L18</fullName>
    </submittedName>
</protein>
<keyword evidence="4" id="KW-1133">Transmembrane helix</keyword>
<evidence type="ECO:0000313" key="6">
    <source>
        <dbReference type="Proteomes" id="UP000075242"/>
    </source>
</evidence>
<dbReference type="GO" id="GO:0003735">
    <property type="term" value="F:structural constituent of ribosome"/>
    <property type="evidence" value="ECO:0007669"/>
    <property type="project" value="InterPro"/>
</dbReference>
<dbReference type="AlphaFoldDB" id="A0A143WNH0"/>
<keyword evidence="2 5" id="KW-0689">Ribosomal protein</keyword>
<evidence type="ECO:0000256" key="1">
    <source>
        <dbReference type="ARBA" id="ARBA00007116"/>
    </source>
</evidence>
<sequence>MIPQAAPAVQRGQCRPALVVRRTRAHILALIAPVCGAGAAVSASSHGMARLRWNVHGSPACAAAIGALIARRAIAAGLGRVRLRRGSLRYLGMLRVLADSARLHGMTL</sequence>
<dbReference type="Gene3D" id="3.30.420.100">
    <property type="match status" value="1"/>
</dbReference>
<evidence type="ECO:0000256" key="2">
    <source>
        <dbReference type="ARBA" id="ARBA00022980"/>
    </source>
</evidence>
<comment type="similarity">
    <text evidence="1">Belongs to the universal ribosomal protein uL18 family.</text>
</comment>
<dbReference type="SUPFAM" id="SSF53137">
    <property type="entry name" value="Translational machinery components"/>
    <property type="match status" value="1"/>
</dbReference>
<reference evidence="6" key="1">
    <citation type="submission" date="2016-01" db="EMBL/GenBank/DDBJ databases">
        <authorList>
            <person name="Husnik F."/>
        </authorList>
    </citation>
    <scope>NUCLEOTIDE SEQUENCE [LARGE SCALE GENOMIC DNA]</scope>
</reference>